<keyword evidence="3" id="KW-1185">Reference proteome</keyword>
<name>A0A1G8VC74_9BACI</name>
<reference evidence="3" key="1">
    <citation type="submission" date="2016-10" db="EMBL/GenBank/DDBJ databases">
        <authorList>
            <person name="Varghese N."/>
            <person name="Submissions S."/>
        </authorList>
    </citation>
    <scope>NUCLEOTIDE SEQUENCE [LARGE SCALE GENOMIC DNA]</scope>
    <source>
        <strain evidence="3">DSM 4771</strain>
    </source>
</reference>
<proteinExistence type="predicted"/>
<protein>
    <submittedName>
        <fullName evidence="2">Uncharacterized protein</fullName>
    </submittedName>
</protein>
<accession>A0A1G8VC74</accession>
<dbReference type="AlphaFoldDB" id="A0A1G8VC74"/>
<evidence type="ECO:0000313" key="2">
    <source>
        <dbReference type="EMBL" id="SDJ63447.1"/>
    </source>
</evidence>
<feature type="region of interest" description="Disordered" evidence="1">
    <location>
        <begin position="1"/>
        <end position="23"/>
    </location>
</feature>
<dbReference type="Proteomes" id="UP000199225">
    <property type="component" value="Unassembled WGS sequence"/>
</dbReference>
<organism evidence="2 3">
    <name type="scientific">Salimicrobium halophilum</name>
    <dbReference type="NCBI Taxonomy" id="86666"/>
    <lineage>
        <taxon>Bacteria</taxon>
        <taxon>Bacillati</taxon>
        <taxon>Bacillota</taxon>
        <taxon>Bacilli</taxon>
        <taxon>Bacillales</taxon>
        <taxon>Bacillaceae</taxon>
        <taxon>Salimicrobium</taxon>
    </lineage>
</organism>
<dbReference type="EMBL" id="FNEV01000008">
    <property type="protein sequence ID" value="SDJ63447.1"/>
    <property type="molecule type" value="Genomic_DNA"/>
</dbReference>
<feature type="compositionally biased region" description="Polar residues" evidence="1">
    <location>
        <begin position="1"/>
        <end position="15"/>
    </location>
</feature>
<evidence type="ECO:0000313" key="3">
    <source>
        <dbReference type="Proteomes" id="UP000199225"/>
    </source>
</evidence>
<gene>
    <name evidence="2" type="ORF">SAMN04490247_2631</name>
</gene>
<sequence>MRSRKNANLTSISSRVSHKSRRKERLNTGALLFVQAVQVKERRYERMPSNFK</sequence>
<evidence type="ECO:0000256" key="1">
    <source>
        <dbReference type="SAM" id="MobiDB-lite"/>
    </source>
</evidence>